<dbReference type="Pfam" id="PF01026">
    <property type="entry name" value="TatD_DNase"/>
    <property type="match status" value="1"/>
</dbReference>
<dbReference type="GO" id="GO:0046872">
    <property type="term" value="F:metal ion binding"/>
    <property type="evidence" value="ECO:0007669"/>
    <property type="project" value="UniProtKB-KW"/>
</dbReference>
<accession>A0A8H7UD15</accession>
<feature type="binding site" evidence="5">
    <location>
        <position position="155"/>
    </location>
    <ligand>
        <name>a divalent metal cation</name>
        <dbReference type="ChEBI" id="CHEBI:60240"/>
        <label>2</label>
    </ligand>
</feature>
<protein>
    <submittedName>
        <fullName evidence="6">Uncharacterized protein</fullName>
    </submittedName>
</protein>
<feature type="binding site" evidence="5">
    <location>
        <position position="228"/>
    </location>
    <ligand>
        <name>a divalent metal cation</name>
        <dbReference type="ChEBI" id="CHEBI:60240"/>
        <label>1</label>
    </ligand>
</feature>
<dbReference type="Proteomes" id="UP000654370">
    <property type="component" value="Unassembled WGS sequence"/>
</dbReference>
<dbReference type="GO" id="GO:0005829">
    <property type="term" value="C:cytosol"/>
    <property type="evidence" value="ECO:0007669"/>
    <property type="project" value="TreeGrafter"/>
</dbReference>
<evidence type="ECO:0000256" key="4">
    <source>
        <dbReference type="ARBA" id="ARBA00022801"/>
    </source>
</evidence>
<evidence type="ECO:0000256" key="3">
    <source>
        <dbReference type="ARBA" id="ARBA00022723"/>
    </source>
</evidence>
<keyword evidence="3 5" id="KW-0479">Metal-binding</keyword>
<evidence type="ECO:0000256" key="2">
    <source>
        <dbReference type="ARBA" id="ARBA00022722"/>
    </source>
</evidence>
<evidence type="ECO:0000313" key="7">
    <source>
        <dbReference type="Proteomes" id="UP000654370"/>
    </source>
</evidence>
<dbReference type="FunFam" id="3.20.20.140:FF:000040">
    <property type="entry name" value="Putative tatD related deoxyribonuclease"/>
    <property type="match status" value="1"/>
</dbReference>
<feature type="binding site" evidence="5">
    <location>
        <position position="118"/>
    </location>
    <ligand>
        <name>a divalent metal cation</name>
        <dbReference type="ChEBI" id="CHEBI:60240"/>
        <label>1</label>
    </ligand>
</feature>
<dbReference type="OrthoDB" id="6079689at2759"/>
<dbReference type="InterPro" id="IPR050891">
    <property type="entry name" value="TatD-type_Hydrolase"/>
</dbReference>
<dbReference type="PROSITE" id="PS01091">
    <property type="entry name" value="TATD_3"/>
    <property type="match status" value="1"/>
</dbReference>
<sequence length="314" mass="35832">MSAAKIRLIDIGINLTDAMFRGMYRGKRGHADDFDLVLERARKAGVERMMITGGSLSESKEALELAETDEHLYTTVGCHPTRCQEFQKHKGGPDQYYEDLKKLIKEHSLSHKVVAIGECGLDYDRTHFCPIEVQKKYFLRQFDLAEETGLPMFLHSRNTGSDFNDMIRANRTRFKGGVVHSFTGTMQEMTDLIELGLYIGINGCSLKTEENIEVVKAIPEDKLMLETDGPWCEIRPTHASFKYWKNVDEGTQTLYVPPSKKKEKFERGFMVKSRNEPCAMGQVLYVVAAIRGLEPQELAEKVWKNTCQVFFPET</sequence>
<keyword evidence="7" id="KW-1185">Reference proteome</keyword>
<dbReference type="InterPro" id="IPR001130">
    <property type="entry name" value="TatD-like"/>
</dbReference>
<dbReference type="EMBL" id="JAEPQZ010000011">
    <property type="protein sequence ID" value="KAG2175433.1"/>
    <property type="molecule type" value="Genomic_DNA"/>
</dbReference>
<dbReference type="PANTHER" id="PTHR10060">
    <property type="entry name" value="TATD FAMILY DEOXYRIBONUCLEASE"/>
    <property type="match status" value="1"/>
</dbReference>
<dbReference type="Gene3D" id="3.20.20.140">
    <property type="entry name" value="Metal-dependent hydrolases"/>
    <property type="match status" value="1"/>
</dbReference>
<dbReference type="InterPro" id="IPR018228">
    <property type="entry name" value="DNase_TatD-rel_CS"/>
</dbReference>
<dbReference type="AlphaFoldDB" id="A0A8H7UD15"/>
<dbReference type="InterPro" id="IPR032466">
    <property type="entry name" value="Metal_Hydrolase"/>
</dbReference>
<evidence type="ECO:0000256" key="5">
    <source>
        <dbReference type="PIRSR" id="PIRSR005902-1"/>
    </source>
</evidence>
<gene>
    <name evidence="6" type="ORF">INT43_001080</name>
</gene>
<dbReference type="GO" id="GO:0008296">
    <property type="term" value="F:3'-5'-DNA exonuclease activity"/>
    <property type="evidence" value="ECO:0007669"/>
    <property type="project" value="TreeGrafter"/>
</dbReference>
<reference evidence="6" key="1">
    <citation type="submission" date="2020-12" db="EMBL/GenBank/DDBJ databases">
        <title>Metabolic potential, ecology and presence of endohyphal bacteria is reflected in genomic diversity of Mucoromycotina.</title>
        <authorList>
            <person name="Muszewska A."/>
            <person name="Okrasinska A."/>
            <person name="Steczkiewicz K."/>
            <person name="Drgas O."/>
            <person name="Orlowska M."/>
            <person name="Perlinska-Lenart U."/>
            <person name="Aleksandrzak-Piekarczyk T."/>
            <person name="Szatraj K."/>
            <person name="Zielenkiewicz U."/>
            <person name="Pilsyk S."/>
            <person name="Malc E."/>
            <person name="Mieczkowski P."/>
            <person name="Kruszewska J.S."/>
            <person name="Biernat P."/>
            <person name="Pawlowska J."/>
        </authorList>
    </citation>
    <scope>NUCLEOTIDE SEQUENCE</scope>
    <source>
        <strain evidence="6">WA0000067209</strain>
    </source>
</reference>
<organism evidence="6 7">
    <name type="scientific">Mortierella isabellina</name>
    <name type="common">Filamentous fungus</name>
    <name type="synonym">Umbelopsis isabellina</name>
    <dbReference type="NCBI Taxonomy" id="91625"/>
    <lineage>
        <taxon>Eukaryota</taxon>
        <taxon>Fungi</taxon>
        <taxon>Fungi incertae sedis</taxon>
        <taxon>Mucoromycota</taxon>
        <taxon>Mucoromycotina</taxon>
        <taxon>Umbelopsidomycetes</taxon>
        <taxon>Umbelopsidales</taxon>
        <taxon>Umbelopsidaceae</taxon>
        <taxon>Umbelopsis</taxon>
    </lineage>
</organism>
<dbReference type="PANTHER" id="PTHR10060:SF15">
    <property type="entry name" value="DEOXYRIBONUCLEASE TATDN1"/>
    <property type="match status" value="1"/>
</dbReference>
<keyword evidence="4" id="KW-0378">Hydrolase</keyword>
<feature type="binding site" evidence="5">
    <location>
        <position position="180"/>
    </location>
    <ligand>
        <name>a divalent metal cation</name>
        <dbReference type="ChEBI" id="CHEBI:60240"/>
        <label>2</label>
    </ligand>
</feature>
<comment type="caution">
    <text evidence="6">The sequence shown here is derived from an EMBL/GenBank/DDBJ whole genome shotgun (WGS) entry which is preliminary data.</text>
</comment>
<name>A0A8H7UD15_MORIS</name>
<dbReference type="SUPFAM" id="SSF51556">
    <property type="entry name" value="Metallo-dependent hydrolases"/>
    <property type="match status" value="1"/>
</dbReference>
<proteinExistence type="inferred from homology"/>
<dbReference type="CDD" id="cd01310">
    <property type="entry name" value="TatD_DNAse"/>
    <property type="match status" value="1"/>
</dbReference>
<evidence type="ECO:0000313" key="6">
    <source>
        <dbReference type="EMBL" id="KAG2175433.1"/>
    </source>
</evidence>
<evidence type="ECO:0000256" key="1">
    <source>
        <dbReference type="ARBA" id="ARBA00009275"/>
    </source>
</evidence>
<keyword evidence="2" id="KW-0540">Nuclease</keyword>
<dbReference type="PIRSF" id="PIRSF005902">
    <property type="entry name" value="DNase_TatD"/>
    <property type="match status" value="1"/>
</dbReference>
<comment type="similarity">
    <text evidence="1">Belongs to the metallo-dependent hydrolases superfamily. TatD-type hydrolase family.</text>
</comment>